<feature type="transmembrane region" description="Helical" evidence="6">
    <location>
        <begin position="85"/>
        <end position="104"/>
    </location>
</feature>
<feature type="transmembrane region" description="Helical" evidence="6">
    <location>
        <begin position="141"/>
        <end position="162"/>
    </location>
</feature>
<dbReference type="InterPro" id="IPR002797">
    <property type="entry name" value="Polysacc_synth"/>
</dbReference>
<dbReference type="PANTHER" id="PTHR30250">
    <property type="entry name" value="PST FAMILY PREDICTED COLANIC ACID TRANSPORTER"/>
    <property type="match status" value="1"/>
</dbReference>
<keyword evidence="4 6" id="KW-1133">Transmembrane helix</keyword>
<dbReference type="PANTHER" id="PTHR30250:SF11">
    <property type="entry name" value="O-ANTIGEN TRANSPORTER-RELATED"/>
    <property type="match status" value="1"/>
</dbReference>
<gene>
    <name evidence="7" type="ORF">HBE96_21125</name>
</gene>
<feature type="transmembrane region" description="Helical" evidence="6">
    <location>
        <begin position="326"/>
        <end position="348"/>
    </location>
</feature>
<evidence type="ECO:0000256" key="2">
    <source>
        <dbReference type="ARBA" id="ARBA00022475"/>
    </source>
</evidence>
<name>A0A7Y0EKE3_9CLOT</name>
<proteinExistence type="predicted"/>
<comment type="caution">
    <text evidence="7">The sequence shown here is derived from an EMBL/GenBank/DDBJ whole genome shotgun (WGS) entry which is preliminary data.</text>
</comment>
<dbReference type="CDD" id="cd13128">
    <property type="entry name" value="MATE_Wzx_like"/>
    <property type="match status" value="1"/>
</dbReference>
<evidence type="ECO:0000256" key="6">
    <source>
        <dbReference type="SAM" id="Phobius"/>
    </source>
</evidence>
<evidence type="ECO:0000256" key="1">
    <source>
        <dbReference type="ARBA" id="ARBA00004651"/>
    </source>
</evidence>
<keyword evidence="3 6" id="KW-0812">Transmembrane</keyword>
<accession>A0A7Y0EKE3</accession>
<keyword evidence="2" id="KW-1003">Cell membrane</keyword>
<feature type="transmembrane region" description="Helical" evidence="6">
    <location>
        <begin position="42"/>
        <end position="64"/>
    </location>
</feature>
<feature type="transmembrane region" description="Helical" evidence="6">
    <location>
        <begin position="355"/>
        <end position="375"/>
    </location>
</feature>
<feature type="transmembrane region" description="Helical" evidence="6">
    <location>
        <begin position="116"/>
        <end position="134"/>
    </location>
</feature>
<dbReference type="GO" id="GO:0005886">
    <property type="term" value="C:plasma membrane"/>
    <property type="evidence" value="ECO:0007669"/>
    <property type="project" value="UniProtKB-SubCell"/>
</dbReference>
<reference evidence="7 8" key="1">
    <citation type="submission" date="2020-06" db="EMBL/GenBank/DDBJ databases">
        <title>Complete Genome Sequence of Clostridium muelleri sp. nov. P21T, an Acid-Alcohol Producing Acetogen Isolated from Old Hay.</title>
        <authorList>
            <person name="Duncan K.E."/>
            <person name="Tanner R.S."/>
        </authorList>
    </citation>
    <scope>NUCLEOTIDE SEQUENCE [LARGE SCALE GENOMIC DNA]</scope>
    <source>
        <strain evidence="7 8">P21</strain>
    </source>
</reference>
<comment type="subcellular location">
    <subcellularLocation>
        <location evidence="1">Cell membrane</location>
        <topology evidence="1">Multi-pass membrane protein</topology>
    </subcellularLocation>
</comment>
<keyword evidence="8" id="KW-1185">Reference proteome</keyword>
<evidence type="ECO:0000256" key="5">
    <source>
        <dbReference type="ARBA" id="ARBA00023136"/>
    </source>
</evidence>
<sequence>MKKTIKFNSILNIVYTTLKILFPIITFPYASRILGPTEIGRINFANTFISYFILLASLGIPTYAIRECAKVKDDKSKLNSVYSELLSLNFIFTFISYLCLVVVLNTFDFNKYKNLIYFYSISIIFTTIGVSWIFNVFEKYFYIIMRSLIFQVISLILLFVFVKSKNDYMIYAGLIIFSNVGSNILDFGYARKFVTFSLKSISNIKRHIKPILIMFSVTIASTIYVNLDVTILGMLKSAREVGLYTAATKINLALVTLISSISTVLLPRLSYYISRNNTDKYDYLIYKTVDFIMMVAIPISVGLFVLSKDIIVLFSGIGFIDAFMQMRILAIGICCSRLNYIIAIQIFIPIDKEKYSLYSTLCGAIVNCILNYFMIPKWGGNGAAVATVISEIIVLLCCLYLLNRLNYMNKFIKCLGNCWQYILASFEIVIIAIFINKINSNLIQKLFLIVMISIISYFISLFLLKNENIYSIFKFLKNKSYQSCK</sequence>
<evidence type="ECO:0000313" key="7">
    <source>
        <dbReference type="EMBL" id="NMM65090.1"/>
    </source>
</evidence>
<dbReference type="Pfam" id="PF01943">
    <property type="entry name" value="Polysacc_synt"/>
    <property type="match status" value="1"/>
</dbReference>
<keyword evidence="5 6" id="KW-0472">Membrane</keyword>
<feature type="transmembrane region" description="Helical" evidence="6">
    <location>
        <begin position="283"/>
        <end position="306"/>
    </location>
</feature>
<evidence type="ECO:0000256" key="3">
    <source>
        <dbReference type="ARBA" id="ARBA00022692"/>
    </source>
</evidence>
<dbReference type="Proteomes" id="UP000537131">
    <property type="component" value="Unassembled WGS sequence"/>
</dbReference>
<dbReference type="EMBL" id="JABBNI010000063">
    <property type="protein sequence ID" value="NMM65090.1"/>
    <property type="molecule type" value="Genomic_DNA"/>
</dbReference>
<feature type="transmembrane region" description="Helical" evidence="6">
    <location>
        <begin position="168"/>
        <end position="190"/>
    </location>
</feature>
<feature type="transmembrane region" description="Helical" evidence="6">
    <location>
        <begin position="211"/>
        <end position="232"/>
    </location>
</feature>
<dbReference type="InterPro" id="IPR050833">
    <property type="entry name" value="Poly_Biosynth_Transport"/>
</dbReference>
<organism evidence="7 8">
    <name type="scientific">Clostridium muellerianum</name>
    <dbReference type="NCBI Taxonomy" id="2716538"/>
    <lineage>
        <taxon>Bacteria</taxon>
        <taxon>Bacillati</taxon>
        <taxon>Bacillota</taxon>
        <taxon>Clostridia</taxon>
        <taxon>Eubacteriales</taxon>
        <taxon>Clostridiaceae</taxon>
        <taxon>Clostridium</taxon>
    </lineage>
</organism>
<dbReference type="AlphaFoldDB" id="A0A7Y0EKE3"/>
<evidence type="ECO:0000256" key="4">
    <source>
        <dbReference type="ARBA" id="ARBA00022989"/>
    </source>
</evidence>
<protein>
    <submittedName>
        <fullName evidence="7">Oligosaccharide flippase family protein</fullName>
    </submittedName>
</protein>
<feature type="transmembrane region" description="Helical" evidence="6">
    <location>
        <begin position="442"/>
        <end position="464"/>
    </location>
</feature>
<feature type="transmembrane region" description="Helical" evidence="6">
    <location>
        <begin position="252"/>
        <end position="271"/>
    </location>
</feature>
<feature type="transmembrane region" description="Helical" evidence="6">
    <location>
        <begin position="12"/>
        <end position="30"/>
    </location>
</feature>
<dbReference type="RefSeq" id="WP_169299682.1">
    <property type="nucleotide sequence ID" value="NZ_JABBNI010000063.1"/>
</dbReference>
<evidence type="ECO:0000313" key="8">
    <source>
        <dbReference type="Proteomes" id="UP000537131"/>
    </source>
</evidence>
<feature type="transmembrane region" description="Helical" evidence="6">
    <location>
        <begin position="414"/>
        <end position="436"/>
    </location>
</feature>
<feature type="transmembrane region" description="Helical" evidence="6">
    <location>
        <begin position="381"/>
        <end position="402"/>
    </location>
</feature>